<dbReference type="EC" id="5.2.1.8" evidence="5"/>
<evidence type="ECO:0000256" key="4">
    <source>
        <dbReference type="ARBA" id="ARBA00023235"/>
    </source>
</evidence>
<gene>
    <name evidence="7" type="ORF">WCY31_08320</name>
</gene>
<feature type="signal peptide" evidence="5">
    <location>
        <begin position="1"/>
        <end position="22"/>
    </location>
</feature>
<feature type="chain" id="PRO_5045010589" description="Peptidyl-prolyl cis-trans isomerase" evidence="5">
    <location>
        <begin position="23"/>
        <end position="179"/>
    </location>
</feature>
<dbReference type="Proteomes" id="UP001447842">
    <property type="component" value="Chromosome"/>
</dbReference>
<dbReference type="InterPro" id="IPR029000">
    <property type="entry name" value="Cyclophilin-like_dom_sf"/>
</dbReference>
<dbReference type="InterPro" id="IPR044666">
    <property type="entry name" value="Cyclophilin_A-like"/>
</dbReference>
<evidence type="ECO:0000313" key="7">
    <source>
        <dbReference type="EMBL" id="XAU14260.1"/>
    </source>
</evidence>
<dbReference type="Gene3D" id="2.40.100.10">
    <property type="entry name" value="Cyclophilin-like"/>
    <property type="match status" value="1"/>
</dbReference>
<dbReference type="Pfam" id="PF00160">
    <property type="entry name" value="Pro_isomerase"/>
    <property type="match status" value="1"/>
</dbReference>
<dbReference type="PANTHER" id="PTHR45625:SF4">
    <property type="entry name" value="PEPTIDYLPROLYL ISOMERASE DOMAIN AND WD REPEAT-CONTAINING PROTEIN 1"/>
    <property type="match status" value="1"/>
</dbReference>
<evidence type="ECO:0000256" key="1">
    <source>
        <dbReference type="ARBA" id="ARBA00002388"/>
    </source>
</evidence>
<dbReference type="PANTHER" id="PTHR45625">
    <property type="entry name" value="PEPTIDYL-PROLYL CIS-TRANS ISOMERASE-RELATED"/>
    <property type="match status" value="1"/>
</dbReference>
<comment type="similarity">
    <text evidence="2 5">Belongs to the cyclophilin-type PPIase family.</text>
</comment>
<dbReference type="PROSITE" id="PS50072">
    <property type="entry name" value="CSA_PPIASE_2"/>
    <property type="match status" value="1"/>
</dbReference>
<dbReference type="PIRSF" id="PIRSF001467">
    <property type="entry name" value="Peptidylpro_ismrse"/>
    <property type="match status" value="1"/>
</dbReference>
<dbReference type="EMBL" id="CP147920">
    <property type="protein sequence ID" value="XAU14260.1"/>
    <property type="molecule type" value="Genomic_DNA"/>
</dbReference>
<name>A0ABZ3H969_9BACT</name>
<dbReference type="GO" id="GO:0003755">
    <property type="term" value="F:peptidyl-prolyl cis-trans isomerase activity"/>
    <property type="evidence" value="ECO:0007669"/>
    <property type="project" value="UniProtKB-EC"/>
</dbReference>
<evidence type="ECO:0000256" key="2">
    <source>
        <dbReference type="ARBA" id="ARBA00007365"/>
    </source>
</evidence>
<dbReference type="SUPFAM" id="SSF50891">
    <property type="entry name" value="Cyclophilin-like"/>
    <property type="match status" value="1"/>
</dbReference>
<sequence length="179" mass="19646">MRKFFAFTILFLAAAALFGAPAKHPHVLLKTNQGTIELEIREDLAPLAAENFLTHVKEGYYDGIIFHRIIKGFMIQGGDPTGTGRGGESIWHKPFKNEYAPNVIFDKPGILAMANAGRNTNGSQFFITTAGAPWLNGGYTIFGYVVKGMDVVYKLEGVRTGRQDRPLEAQTILKASVAE</sequence>
<dbReference type="RefSeq" id="WP_345972025.1">
    <property type="nucleotide sequence ID" value="NZ_CP147920.1"/>
</dbReference>
<reference evidence="7 8" key="1">
    <citation type="submission" date="2024-03" db="EMBL/GenBank/DDBJ databases">
        <title>Sulfurimonas sp. HSL3-1.</title>
        <authorList>
            <person name="Wang S."/>
        </authorList>
    </citation>
    <scope>NUCLEOTIDE SEQUENCE [LARGE SCALE GENOMIC DNA]</scope>
    <source>
        <strain evidence="7 8">HSL3-1</strain>
    </source>
</reference>
<accession>A0ABZ3H969</accession>
<evidence type="ECO:0000256" key="3">
    <source>
        <dbReference type="ARBA" id="ARBA00023110"/>
    </source>
</evidence>
<evidence type="ECO:0000259" key="6">
    <source>
        <dbReference type="PROSITE" id="PS50072"/>
    </source>
</evidence>
<proteinExistence type="inferred from homology"/>
<organism evidence="7 8">
    <name type="scientific">Sulfurimonas diazotrophicus</name>
    <dbReference type="NCBI Taxonomy" id="3131939"/>
    <lineage>
        <taxon>Bacteria</taxon>
        <taxon>Pseudomonadati</taxon>
        <taxon>Campylobacterota</taxon>
        <taxon>Epsilonproteobacteria</taxon>
        <taxon>Campylobacterales</taxon>
        <taxon>Sulfurimonadaceae</taxon>
        <taxon>Sulfurimonas</taxon>
    </lineage>
</organism>
<keyword evidence="3 5" id="KW-0697">Rotamase</keyword>
<evidence type="ECO:0000256" key="5">
    <source>
        <dbReference type="RuleBase" id="RU363019"/>
    </source>
</evidence>
<keyword evidence="4 5" id="KW-0413">Isomerase</keyword>
<feature type="domain" description="PPIase cyclophilin-type" evidence="6">
    <location>
        <begin position="34"/>
        <end position="177"/>
    </location>
</feature>
<comment type="catalytic activity">
    <reaction evidence="5">
        <text>[protein]-peptidylproline (omega=180) = [protein]-peptidylproline (omega=0)</text>
        <dbReference type="Rhea" id="RHEA:16237"/>
        <dbReference type="Rhea" id="RHEA-COMP:10747"/>
        <dbReference type="Rhea" id="RHEA-COMP:10748"/>
        <dbReference type="ChEBI" id="CHEBI:83833"/>
        <dbReference type="ChEBI" id="CHEBI:83834"/>
        <dbReference type="EC" id="5.2.1.8"/>
    </reaction>
</comment>
<keyword evidence="5" id="KW-0732">Signal</keyword>
<keyword evidence="8" id="KW-1185">Reference proteome</keyword>
<comment type="function">
    <text evidence="1 5">PPIases accelerate the folding of proteins. It catalyzes the cis-trans isomerization of proline imidic peptide bonds in oligopeptides.</text>
</comment>
<dbReference type="InterPro" id="IPR002130">
    <property type="entry name" value="Cyclophilin-type_PPIase_dom"/>
</dbReference>
<evidence type="ECO:0000313" key="8">
    <source>
        <dbReference type="Proteomes" id="UP001447842"/>
    </source>
</evidence>
<dbReference type="PRINTS" id="PR00153">
    <property type="entry name" value="CSAPPISMRASE"/>
</dbReference>
<dbReference type="InterPro" id="IPR024936">
    <property type="entry name" value="Cyclophilin-type_PPIase"/>
</dbReference>
<protein>
    <recommendedName>
        <fullName evidence="5">Peptidyl-prolyl cis-trans isomerase</fullName>
        <shortName evidence="5">PPIase</shortName>
        <ecNumber evidence="5">5.2.1.8</ecNumber>
    </recommendedName>
</protein>